<dbReference type="GeneID" id="17318988"/>
<dbReference type="EMBL" id="HG002286">
    <property type="protein sequence ID" value="CDF40976.1"/>
    <property type="molecule type" value="Genomic_DNA"/>
</dbReference>
<dbReference type="KEGG" id="ccp:CHC_T00000905001"/>
<evidence type="ECO:0000313" key="1">
    <source>
        <dbReference type="EMBL" id="CDF40976.1"/>
    </source>
</evidence>
<dbReference type="RefSeq" id="XP_005711270.1">
    <property type="nucleotide sequence ID" value="XM_005711213.1"/>
</dbReference>
<sequence>MAGPSSHPDRVDGDVVLSGLEICRIQYSLCTEFEGHAAAQLIKTHGSELASGECDSTHIKNIRGPRGTAYGLQGVTEILEVMRAVHSDMVELERTVGHRGAGDSMAGWLAQASPLYNACENVRHLITGLGEKPANALRALNRDRRILKRLMGQVTHQASVWRRAIIDRTKRVVAQRRFAGWTFEKIEFWISAAEAAGADPLHAEAIGWQACAESGYTITCDTATSGLLAAFSQGAGSGHVDNRVVRGRRWGNRNLRMSLFPLLDVDTGARLDATRRYRVGRPLSRREASVHAVSGTDLATGDYSQARATVIRWYDVAYSDRIGVPELCAVESMLAGDDEWLARLYVGLKLNAVRCRLPEGIENGKELERALQGWKSKQNVKRLVRYPNVNLRAVVGYYSHSEGYIDFCRRLGRRLLSLHKLDTTRVIDVEGRVLGSLGLQRDLECGSPLGTVFDTLAPRTRVVLHSMLLDEGLSNFSSDRGQTRSNLVWRGQWEVDTHQEYARECVHRPPAPQTDARVVVG</sequence>
<accession>R7QU42</accession>
<name>R7QU42_CHOCR</name>
<reference evidence="2" key="1">
    <citation type="journal article" date="2013" name="Proc. Natl. Acad. Sci. U.S.A.">
        <title>Genome structure and metabolic features in the red seaweed Chondrus crispus shed light on evolution of the Archaeplastida.</title>
        <authorList>
            <person name="Collen J."/>
            <person name="Porcel B."/>
            <person name="Carre W."/>
            <person name="Ball S.G."/>
            <person name="Chaparro C."/>
            <person name="Tonon T."/>
            <person name="Barbeyron T."/>
            <person name="Michel G."/>
            <person name="Noel B."/>
            <person name="Valentin K."/>
            <person name="Elias M."/>
            <person name="Artiguenave F."/>
            <person name="Arun A."/>
            <person name="Aury J.M."/>
            <person name="Barbosa-Neto J.F."/>
            <person name="Bothwell J.H."/>
            <person name="Bouget F.Y."/>
            <person name="Brillet L."/>
            <person name="Cabello-Hurtado F."/>
            <person name="Capella-Gutierrez S."/>
            <person name="Charrier B."/>
            <person name="Cladiere L."/>
            <person name="Cock J.M."/>
            <person name="Coelho S.M."/>
            <person name="Colleoni C."/>
            <person name="Czjzek M."/>
            <person name="Da Silva C."/>
            <person name="Delage L."/>
            <person name="Denoeud F."/>
            <person name="Deschamps P."/>
            <person name="Dittami S.M."/>
            <person name="Gabaldon T."/>
            <person name="Gachon C.M."/>
            <person name="Groisillier A."/>
            <person name="Herve C."/>
            <person name="Jabbari K."/>
            <person name="Katinka M."/>
            <person name="Kloareg B."/>
            <person name="Kowalczyk N."/>
            <person name="Labadie K."/>
            <person name="Leblanc C."/>
            <person name="Lopez P.J."/>
            <person name="McLachlan D.H."/>
            <person name="Meslet-Cladiere L."/>
            <person name="Moustafa A."/>
            <person name="Nehr Z."/>
            <person name="Nyvall Collen P."/>
            <person name="Panaud O."/>
            <person name="Partensky F."/>
            <person name="Poulain J."/>
            <person name="Rensing S.A."/>
            <person name="Rousvoal S."/>
            <person name="Samson G."/>
            <person name="Symeonidi A."/>
            <person name="Weissenbach J."/>
            <person name="Zambounis A."/>
            <person name="Wincker P."/>
            <person name="Boyen C."/>
        </authorList>
    </citation>
    <scope>NUCLEOTIDE SEQUENCE [LARGE SCALE GENOMIC DNA]</scope>
    <source>
        <strain evidence="2">cv. Stackhouse</strain>
    </source>
</reference>
<protein>
    <submittedName>
        <fullName evidence="1">Uncharacterized protein</fullName>
    </submittedName>
</protein>
<keyword evidence="2" id="KW-1185">Reference proteome</keyword>
<proteinExistence type="predicted"/>
<evidence type="ECO:0000313" key="2">
    <source>
        <dbReference type="Proteomes" id="UP000012073"/>
    </source>
</evidence>
<organism evidence="1 2">
    <name type="scientific">Chondrus crispus</name>
    <name type="common">Carrageen Irish moss</name>
    <name type="synonym">Polymorpha crispa</name>
    <dbReference type="NCBI Taxonomy" id="2769"/>
    <lineage>
        <taxon>Eukaryota</taxon>
        <taxon>Rhodophyta</taxon>
        <taxon>Florideophyceae</taxon>
        <taxon>Rhodymeniophycidae</taxon>
        <taxon>Gigartinales</taxon>
        <taxon>Gigartinaceae</taxon>
        <taxon>Chondrus</taxon>
    </lineage>
</organism>
<dbReference type="Proteomes" id="UP000012073">
    <property type="component" value="Unassembled WGS sequence"/>
</dbReference>
<gene>
    <name evidence="1" type="ORF">CHC_T00000905001</name>
</gene>
<dbReference type="AlphaFoldDB" id="R7QU42"/>
<dbReference type="Gramene" id="CDF40976">
    <property type="protein sequence ID" value="CDF40976"/>
    <property type="gene ID" value="CHC_T00000905001"/>
</dbReference>